<keyword evidence="7" id="KW-0812">Transmembrane</keyword>
<dbReference type="UniPathway" id="UPA00378"/>
<dbReference type="GO" id="GO:0046872">
    <property type="term" value="F:metal ion binding"/>
    <property type="evidence" value="ECO:0007669"/>
    <property type="project" value="UniProtKB-KW"/>
</dbReference>
<dbReference type="FunCoup" id="E9GEM1">
    <property type="interactions" value="128"/>
</dbReference>
<feature type="site" description="Interaction with galactose moiety of substrate glycoprotein" evidence="18">
    <location>
        <position position="226"/>
    </location>
</feature>
<evidence type="ECO:0000256" key="17">
    <source>
        <dbReference type="PIRSR" id="PIRSR605027-3"/>
    </source>
</evidence>
<proteinExistence type="inferred from homology"/>
<comment type="similarity">
    <text evidence="4 19">Belongs to the glycosyltransferase 43 family.</text>
</comment>
<evidence type="ECO:0000256" key="8">
    <source>
        <dbReference type="ARBA" id="ARBA00022723"/>
    </source>
</evidence>
<evidence type="ECO:0000256" key="14">
    <source>
        <dbReference type="ARBA" id="ARBA00023211"/>
    </source>
</evidence>
<dbReference type="InParanoid" id="E9GEM1"/>
<dbReference type="HOGENOM" id="CLU_045177_3_0_1"/>
<keyword evidence="11 19" id="KW-0333">Golgi apparatus</keyword>
<dbReference type="OMA" id="FDSWPGS"/>
<dbReference type="PANTHER" id="PTHR10896:SF50">
    <property type="entry name" value="GALACTOSYLGALACTOSYLXYLOSYLPROTEIN 3-BETA-GLUCURONOSYLTRANSFERASE P"/>
    <property type="match status" value="1"/>
</dbReference>
<feature type="active site" description="Proton donor/acceptor" evidence="16">
    <location>
        <position position="188"/>
    </location>
</feature>
<dbReference type="GO" id="GO:0050650">
    <property type="term" value="P:chondroitin sulfate proteoglycan biosynthetic process"/>
    <property type="evidence" value="ECO:0000318"/>
    <property type="project" value="GO_Central"/>
</dbReference>
<dbReference type="PhylomeDB" id="E9GEM1"/>
<dbReference type="InterPro" id="IPR029044">
    <property type="entry name" value="Nucleotide-diphossugar_trans"/>
</dbReference>
<evidence type="ECO:0000256" key="15">
    <source>
        <dbReference type="ARBA" id="ARBA00047979"/>
    </source>
</evidence>
<keyword evidence="21" id="KW-1185">Reference proteome</keyword>
<evidence type="ECO:0000256" key="12">
    <source>
        <dbReference type="ARBA" id="ARBA00023136"/>
    </source>
</evidence>
<evidence type="ECO:0000256" key="10">
    <source>
        <dbReference type="ARBA" id="ARBA00022989"/>
    </source>
</evidence>
<dbReference type="InterPro" id="IPR005027">
    <property type="entry name" value="Glyco_trans_43"/>
</dbReference>
<evidence type="ECO:0000256" key="6">
    <source>
        <dbReference type="ARBA" id="ARBA00022679"/>
    </source>
</evidence>
<dbReference type="eggNOG" id="KOG1476">
    <property type="taxonomic scope" value="Eukaryota"/>
</dbReference>
<dbReference type="STRING" id="6669.E9GEM1"/>
<dbReference type="GO" id="GO:0000139">
    <property type="term" value="C:Golgi membrane"/>
    <property type="evidence" value="ECO:0000318"/>
    <property type="project" value="GO_Central"/>
</dbReference>
<evidence type="ECO:0000256" key="4">
    <source>
        <dbReference type="ARBA" id="ARBA00007706"/>
    </source>
</evidence>
<comment type="cofactor">
    <cofactor evidence="1 17 19">
        <name>Mn(2+)</name>
        <dbReference type="ChEBI" id="CHEBI:29035"/>
    </cofactor>
</comment>
<dbReference type="PANTHER" id="PTHR10896">
    <property type="entry name" value="GALACTOSYLGALACTOSYLXYLOSYLPROTEIN 3-BETA-GLUCURONOSYLTRANSFERASE BETA-1,3-GLUCURONYLTRANSFERASE"/>
    <property type="match status" value="1"/>
</dbReference>
<feature type="non-terminal residue" evidence="20">
    <location>
        <position position="248"/>
    </location>
</feature>
<dbReference type="GO" id="GO:0015018">
    <property type="term" value="F:galactosylgalactosylxylosylprotein 3-beta-glucuronosyltransferase activity"/>
    <property type="evidence" value="ECO:0000318"/>
    <property type="project" value="GO_Central"/>
</dbReference>
<dbReference type="AlphaFoldDB" id="E9GEM1"/>
<organism evidence="20 21">
    <name type="scientific">Daphnia pulex</name>
    <name type="common">Water flea</name>
    <dbReference type="NCBI Taxonomy" id="6669"/>
    <lineage>
        <taxon>Eukaryota</taxon>
        <taxon>Metazoa</taxon>
        <taxon>Ecdysozoa</taxon>
        <taxon>Arthropoda</taxon>
        <taxon>Crustacea</taxon>
        <taxon>Branchiopoda</taxon>
        <taxon>Diplostraca</taxon>
        <taxon>Cladocera</taxon>
        <taxon>Anomopoda</taxon>
        <taxon>Daphniidae</taxon>
        <taxon>Daphnia</taxon>
    </lineage>
</organism>
<evidence type="ECO:0000313" key="20">
    <source>
        <dbReference type="EMBL" id="EFX82059.1"/>
    </source>
</evidence>
<dbReference type="Gene3D" id="3.90.550.10">
    <property type="entry name" value="Spore Coat Polysaccharide Biosynthesis Protein SpsA, Chain A"/>
    <property type="match status" value="1"/>
</dbReference>
<name>E9GEM1_DAPPU</name>
<evidence type="ECO:0000256" key="1">
    <source>
        <dbReference type="ARBA" id="ARBA00001936"/>
    </source>
</evidence>
<evidence type="ECO:0000313" key="21">
    <source>
        <dbReference type="Proteomes" id="UP000000305"/>
    </source>
</evidence>
<protein>
    <recommendedName>
        <fullName evidence="5 19">Galactosylgalactosylxylosylprotein 3-beta-glucuronosyltransferase</fullName>
        <ecNumber evidence="5 19">2.4.1.135</ecNumber>
    </recommendedName>
</protein>
<evidence type="ECO:0000256" key="2">
    <source>
        <dbReference type="ARBA" id="ARBA00004323"/>
    </source>
</evidence>
<comment type="catalytic activity">
    <reaction evidence="15 19">
        <text>3-O-(beta-D-galactosyl-(1-&gt;3)-beta-D-galactosyl-(1-&gt;4)-beta-D-xylosyl)-L-seryl-[protein] + UDP-alpha-D-glucuronate = 3-O-(beta-D-GlcA-(1-&gt;3)-beta-D-Gal-(1-&gt;3)-beta-D-Gal-(1-&gt;4)-beta-D-Xyl)-L-seryl-[protein] + UDP + H(+)</text>
        <dbReference type="Rhea" id="RHEA:24168"/>
        <dbReference type="Rhea" id="RHEA-COMP:12571"/>
        <dbReference type="Rhea" id="RHEA-COMP:12573"/>
        <dbReference type="ChEBI" id="CHEBI:15378"/>
        <dbReference type="ChEBI" id="CHEBI:58052"/>
        <dbReference type="ChEBI" id="CHEBI:58223"/>
        <dbReference type="ChEBI" id="CHEBI:132090"/>
        <dbReference type="ChEBI" id="CHEBI:132093"/>
        <dbReference type="EC" id="2.4.1.135"/>
    </reaction>
</comment>
<evidence type="ECO:0000256" key="13">
    <source>
        <dbReference type="ARBA" id="ARBA00023180"/>
    </source>
</evidence>
<keyword evidence="6 19" id="KW-0808">Transferase</keyword>
<dbReference type="Proteomes" id="UP000000305">
    <property type="component" value="Unassembled WGS sequence"/>
</dbReference>
<dbReference type="OrthoDB" id="675023at2759"/>
<dbReference type="EC" id="2.4.1.135" evidence="5 19"/>
<dbReference type="FunFam" id="3.90.550.10:FF:000044">
    <property type="entry name" value="Galactosylgalactosylxylosylprotein 3-beta-glucuronosyltransferase"/>
    <property type="match status" value="1"/>
</dbReference>
<feature type="binding site" evidence="17">
    <location>
        <position position="104"/>
    </location>
    <ligand>
        <name>Mn(2+)</name>
        <dbReference type="ChEBI" id="CHEBI:29035"/>
    </ligand>
</feature>
<dbReference type="SUPFAM" id="SSF53448">
    <property type="entry name" value="Nucleotide-diphospho-sugar transferases"/>
    <property type="match status" value="1"/>
</dbReference>
<dbReference type="CDD" id="cd00218">
    <property type="entry name" value="GlcAT-I"/>
    <property type="match status" value="1"/>
</dbReference>
<keyword evidence="8 17" id="KW-0479">Metal-binding</keyword>
<keyword evidence="14 17" id="KW-0464">Manganese</keyword>
<evidence type="ECO:0000256" key="11">
    <source>
        <dbReference type="ARBA" id="ARBA00023034"/>
    </source>
</evidence>
<evidence type="ECO:0000256" key="5">
    <source>
        <dbReference type="ARBA" id="ARBA00012641"/>
    </source>
</evidence>
<keyword evidence="10" id="KW-1133">Transmembrane helix</keyword>
<evidence type="ECO:0000256" key="3">
    <source>
        <dbReference type="ARBA" id="ARBA00004922"/>
    </source>
</evidence>
<evidence type="ECO:0000256" key="7">
    <source>
        <dbReference type="ARBA" id="ARBA00022692"/>
    </source>
</evidence>
<reference evidence="20 21" key="1">
    <citation type="journal article" date="2011" name="Science">
        <title>The ecoresponsive genome of Daphnia pulex.</title>
        <authorList>
            <person name="Colbourne J.K."/>
            <person name="Pfrender M.E."/>
            <person name="Gilbert D."/>
            <person name="Thomas W.K."/>
            <person name="Tucker A."/>
            <person name="Oakley T.H."/>
            <person name="Tokishita S."/>
            <person name="Aerts A."/>
            <person name="Arnold G.J."/>
            <person name="Basu M.K."/>
            <person name="Bauer D.J."/>
            <person name="Caceres C.E."/>
            <person name="Carmel L."/>
            <person name="Casola C."/>
            <person name="Choi J.H."/>
            <person name="Detter J.C."/>
            <person name="Dong Q."/>
            <person name="Dusheyko S."/>
            <person name="Eads B.D."/>
            <person name="Frohlich T."/>
            <person name="Geiler-Samerotte K.A."/>
            <person name="Gerlach D."/>
            <person name="Hatcher P."/>
            <person name="Jogdeo S."/>
            <person name="Krijgsveld J."/>
            <person name="Kriventseva E.V."/>
            <person name="Kultz D."/>
            <person name="Laforsch C."/>
            <person name="Lindquist E."/>
            <person name="Lopez J."/>
            <person name="Manak J.R."/>
            <person name="Muller J."/>
            <person name="Pangilinan J."/>
            <person name="Patwardhan R.P."/>
            <person name="Pitluck S."/>
            <person name="Pritham E.J."/>
            <person name="Rechtsteiner A."/>
            <person name="Rho M."/>
            <person name="Rogozin I.B."/>
            <person name="Sakarya O."/>
            <person name="Salamov A."/>
            <person name="Schaack S."/>
            <person name="Shapiro H."/>
            <person name="Shiga Y."/>
            <person name="Skalitzky C."/>
            <person name="Smith Z."/>
            <person name="Souvorov A."/>
            <person name="Sung W."/>
            <person name="Tang Z."/>
            <person name="Tsuchiya D."/>
            <person name="Tu H."/>
            <person name="Vos H."/>
            <person name="Wang M."/>
            <person name="Wolf Y.I."/>
            <person name="Yamagata H."/>
            <person name="Yamada T."/>
            <person name="Ye Y."/>
            <person name="Shaw J.R."/>
            <person name="Andrews J."/>
            <person name="Crease T.J."/>
            <person name="Tang H."/>
            <person name="Lucas S.M."/>
            <person name="Robertson H.M."/>
            <person name="Bork P."/>
            <person name="Koonin E.V."/>
            <person name="Zdobnov E.M."/>
            <person name="Grigoriev I.V."/>
            <person name="Lynch M."/>
            <person name="Boore J.L."/>
        </authorList>
    </citation>
    <scope>NUCLEOTIDE SEQUENCE [LARGE SCALE GENOMIC DNA]</scope>
</reference>
<evidence type="ECO:0000256" key="16">
    <source>
        <dbReference type="PIRSR" id="PIRSR605027-1"/>
    </source>
</evidence>
<accession>E9GEM1</accession>
<dbReference type="KEGG" id="dpx:DAPPUDRAFT_49588"/>
<keyword evidence="12" id="KW-0472">Membrane</keyword>
<evidence type="ECO:0000256" key="18">
    <source>
        <dbReference type="PIRSR" id="PIRSR605027-4"/>
    </source>
</evidence>
<keyword evidence="13" id="KW-0325">Glycoprotein</keyword>
<sequence length="248" mass="28052">PVIYLVTPTYRRPEQIPDLTRLAQTLLNVPAVHWIVVEDSSTLSPAIASLLKRYGIPHTHLKAQMPEKYKKSKLKPRGVANRNAALDWVRSNCKSGVVYFADDDNTYDIRLFEEMRFTKKVSMWPVGLVTKVGLSSPVVNDKGLVVDFFDGWMANRKFPVDMAGFAVSVQLVLEKSDVYMPYVPGHEEDGFLKKLDITPADIEPKADRCTQIFVWHTQTKSNSPANRTTAAGKRYKGTNIDILQEWVV</sequence>
<keyword evidence="9 19" id="KW-0735">Signal-anchor</keyword>
<dbReference type="GO" id="GO:0005975">
    <property type="term" value="P:carbohydrate metabolic process"/>
    <property type="evidence" value="ECO:0000318"/>
    <property type="project" value="GO_Central"/>
</dbReference>
<comment type="pathway">
    <text evidence="3 19">Protein modification; protein glycosylation.</text>
</comment>
<evidence type="ECO:0000256" key="9">
    <source>
        <dbReference type="ARBA" id="ARBA00022968"/>
    </source>
</evidence>
<gene>
    <name evidence="20" type="ORF">DAPPUDRAFT_49588</name>
</gene>
<evidence type="ECO:0000256" key="19">
    <source>
        <dbReference type="RuleBase" id="RU363127"/>
    </source>
</evidence>
<comment type="subcellular location">
    <subcellularLocation>
        <location evidence="2 19">Golgi apparatus membrane</location>
        <topology evidence="2 19">Single-pass type II membrane protein</topology>
    </subcellularLocation>
</comment>
<dbReference type="EMBL" id="GL732541">
    <property type="protein sequence ID" value="EFX82059.1"/>
    <property type="molecule type" value="Genomic_DNA"/>
</dbReference>
<dbReference type="Pfam" id="PF03360">
    <property type="entry name" value="Glyco_transf_43"/>
    <property type="match status" value="1"/>
</dbReference>